<dbReference type="GO" id="GO:0005975">
    <property type="term" value="P:carbohydrate metabolic process"/>
    <property type="evidence" value="ECO:0007669"/>
    <property type="project" value="InterPro"/>
</dbReference>
<dbReference type="PANTHER" id="PTHR42812:SF12">
    <property type="entry name" value="BETA-XYLOSIDASE-RELATED"/>
    <property type="match status" value="1"/>
</dbReference>
<dbReference type="Gene3D" id="2.60.120.200">
    <property type="match status" value="1"/>
</dbReference>
<gene>
    <name evidence="8" type="ORF">FYJ80_01285</name>
</gene>
<keyword evidence="9" id="KW-1185">Reference proteome</keyword>
<dbReference type="AlphaFoldDB" id="A0A7X2TPH8"/>
<reference evidence="8 9" key="1">
    <citation type="submission" date="2019-08" db="EMBL/GenBank/DDBJ databases">
        <title>In-depth cultivation of the pig gut microbiome towards novel bacterial diversity and tailored functional studies.</title>
        <authorList>
            <person name="Wylensek D."/>
            <person name="Hitch T.C.A."/>
            <person name="Clavel T."/>
        </authorList>
    </citation>
    <scope>NUCLEOTIDE SEQUENCE [LARGE SCALE GENOMIC DNA]</scope>
    <source>
        <strain evidence="8 9">NM-380-WT-3C1</strain>
    </source>
</reference>
<dbReference type="SUPFAM" id="SSF75005">
    <property type="entry name" value="Arabinanase/levansucrase/invertase"/>
    <property type="match status" value="1"/>
</dbReference>
<evidence type="ECO:0000256" key="1">
    <source>
        <dbReference type="ARBA" id="ARBA00009865"/>
    </source>
</evidence>
<dbReference type="InterPro" id="IPR051795">
    <property type="entry name" value="Glycosyl_Hydrlase_43"/>
</dbReference>
<evidence type="ECO:0000256" key="3">
    <source>
        <dbReference type="ARBA" id="ARBA00023295"/>
    </source>
</evidence>
<accession>A0A7X2TPH8</accession>
<keyword evidence="3 6" id="KW-0326">Glycosidase</keyword>
<comment type="similarity">
    <text evidence="1 6">Belongs to the glycosyl hydrolase 43 family.</text>
</comment>
<evidence type="ECO:0000256" key="5">
    <source>
        <dbReference type="PIRSR" id="PIRSR606710-2"/>
    </source>
</evidence>
<dbReference type="GO" id="GO:0004553">
    <property type="term" value="F:hydrolase activity, hydrolyzing O-glycosyl compounds"/>
    <property type="evidence" value="ECO:0007669"/>
    <property type="project" value="InterPro"/>
</dbReference>
<dbReference type="SUPFAM" id="SSF49899">
    <property type="entry name" value="Concanavalin A-like lectins/glucanases"/>
    <property type="match status" value="1"/>
</dbReference>
<evidence type="ECO:0000256" key="4">
    <source>
        <dbReference type="PIRSR" id="PIRSR606710-1"/>
    </source>
</evidence>
<keyword evidence="2 6" id="KW-0378">Hydrolase</keyword>
<feature type="active site" description="Proton acceptor" evidence="4">
    <location>
        <position position="13"/>
    </location>
</feature>
<dbReference type="Pfam" id="PF04616">
    <property type="entry name" value="Glyco_hydro_43"/>
    <property type="match status" value="1"/>
</dbReference>
<comment type="caution">
    <text evidence="8">The sequence shown here is derived from an EMBL/GenBank/DDBJ whole genome shotgun (WGS) entry which is preliminary data.</text>
</comment>
<dbReference type="PANTHER" id="PTHR42812">
    <property type="entry name" value="BETA-XYLOSIDASE"/>
    <property type="match status" value="1"/>
</dbReference>
<sequence length="496" mass="56344">MFTNPIIPGFAPDPSITFYNGIYYLVTSTFEYFPGVTLWSSPDLVSWSYHSSILTKTSQLNLDKANSSSGLYAASIRVNSAGRFYMVTTNKFTHENFICHTDDINKEWSEIHFIAKDGIDPSLLFLPDGRCFYTSNGSVDGVRGIKGAFINPDTGELLEDFHLLTRGCGGHATEGPHIYYKDGYYYLMIAEGGTGYGHYEAILRSKDIHGPYEKNPNNPILSHVARKGHPIQATGHADLIETPAGDWYAVFLAIRVKPRPLLHHLGRETFISNVTWKDGWPIIGDNGYVELFYEEGPNQKESFDYSVSFSHPLESYPYLKVRVPKDDCYILDRDKRTLTLIGEEKINTFLGHPTLLCFRQRGFYEECKVLLSIKELEGTAGITSWLSSDYHYRLQVIKAEDNINISLIRHIHDFEAVTEEITLPYSEIISLKIVSDDENYYFYANDTFIDKATVYGLAAEGTMYNTFTGALFGIYSENGRAKFLDQIEMKTREINR</sequence>
<dbReference type="Proteomes" id="UP000460549">
    <property type="component" value="Unassembled WGS sequence"/>
</dbReference>
<evidence type="ECO:0000313" key="8">
    <source>
        <dbReference type="EMBL" id="MSU05419.1"/>
    </source>
</evidence>
<dbReference type="InterPro" id="IPR023296">
    <property type="entry name" value="Glyco_hydro_beta-prop_sf"/>
</dbReference>
<dbReference type="InterPro" id="IPR006710">
    <property type="entry name" value="Glyco_hydro_43"/>
</dbReference>
<dbReference type="Gene3D" id="2.115.10.20">
    <property type="entry name" value="Glycosyl hydrolase domain, family 43"/>
    <property type="match status" value="1"/>
</dbReference>
<dbReference type="RefSeq" id="WP_154424321.1">
    <property type="nucleotide sequence ID" value="NZ_VUNN01000002.1"/>
</dbReference>
<name>A0A7X2TPH8_9SPIO</name>
<proteinExistence type="inferred from homology"/>
<dbReference type="InterPro" id="IPR041542">
    <property type="entry name" value="GH43_C2"/>
</dbReference>
<feature type="active site" description="Proton donor" evidence="4">
    <location>
        <position position="174"/>
    </location>
</feature>
<organism evidence="8 9">
    <name type="scientific">Bullifex porci</name>
    <dbReference type="NCBI Taxonomy" id="2606638"/>
    <lineage>
        <taxon>Bacteria</taxon>
        <taxon>Pseudomonadati</taxon>
        <taxon>Spirochaetota</taxon>
        <taxon>Spirochaetia</taxon>
        <taxon>Spirochaetales</taxon>
        <taxon>Spirochaetaceae</taxon>
        <taxon>Bullifex</taxon>
    </lineage>
</organism>
<evidence type="ECO:0000256" key="2">
    <source>
        <dbReference type="ARBA" id="ARBA00022801"/>
    </source>
</evidence>
<feature type="domain" description="Beta-xylosidase C-terminal Concanavalin A-like" evidence="7">
    <location>
        <begin position="318"/>
        <end position="478"/>
    </location>
</feature>
<feature type="site" description="Important for catalytic activity, responsible for pKa modulation of the active site Glu and correct orientation of both the proton donor and substrate" evidence="5">
    <location>
        <position position="120"/>
    </location>
</feature>
<protein>
    <submittedName>
        <fullName evidence="8">Glycoside hydrolase family 43 protein</fullName>
    </submittedName>
</protein>
<evidence type="ECO:0000256" key="6">
    <source>
        <dbReference type="RuleBase" id="RU361187"/>
    </source>
</evidence>
<dbReference type="CDD" id="cd18617">
    <property type="entry name" value="GH43_XynB-like"/>
    <property type="match status" value="1"/>
</dbReference>
<dbReference type="EMBL" id="VUNN01000002">
    <property type="protein sequence ID" value="MSU05419.1"/>
    <property type="molecule type" value="Genomic_DNA"/>
</dbReference>
<dbReference type="InterPro" id="IPR013320">
    <property type="entry name" value="ConA-like_dom_sf"/>
</dbReference>
<evidence type="ECO:0000259" key="7">
    <source>
        <dbReference type="Pfam" id="PF17851"/>
    </source>
</evidence>
<evidence type="ECO:0000313" key="9">
    <source>
        <dbReference type="Proteomes" id="UP000460549"/>
    </source>
</evidence>
<dbReference type="Pfam" id="PF17851">
    <property type="entry name" value="GH43_C2"/>
    <property type="match status" value="1"/>
</dbReference>